<dbReference type="AlphaFoldDB" id="A0A927GX26"/>
<accession>A0A927GX26</accession>
<evidence type="ECO:0000313" key="2">
    <source>
        <dbReference type="Proteomes" id="UP000610558"/>
    </source>
</evidence>
<dbReference type="EMBL" id="JACXLD010000011">
    <property type="protein sequence ID" value="MBD2860075.1"/>
    <property type="molecule type" value="Genomic_DNA"/>
</dbReference>
<evidence type="ECO:0000313" key="1">
    <source>
        <dbReference type="EMBL" id="MBD2860075.1"/>
    </source>
</evidence>
<organism evidence="1 2">
    <name type="scientific">Spongiibacter pelagi</name>
    <dbReference type="NCBI Taxonomy" id="2760804"/>
    <lineage>
        <taxon>Bacteria</taxon>
        <taxon>Pseudomonadati</taxon>
        <taxon>Pseudomonadota</taxon>
        <taxon>Gammaproteobacteria</taxon>
        <taxon>Cellvibrionales</taxon>
        <taxon>Spongiibacteraceae</taxon>
        <taxon>Spongiibacter</taxon>
    </lineage>
</organism>
<gene>
    <name evidence="1" type="ORF">IB286_13805</name>
</gene>
<sequence length="265" mass="29695">MEDHKAVDTEKLTISELRNLLISRLKHLPGVDRNVSERLEPGYLTKESQDKIVRSVADLTDMTGKIVQHLHVNGAGHLQAQLYVKGSKKVRFTETFEGLGFDQICGICGGKGKAVLMLGNRMTRCEKHQDITNVSDELTVPSQPNTGQKRYYADFPSRWSRVLLRFEDILSQEIDGERIGIEPPMKGHYNLVEHLCQKIEEINQGPLPVMTDLKYGRSGDLEMYFDALTDSQSDLVDMATDLSNEICGVCGGMKDPQITCCSTTF</sequence>
<proteinExistence type="predicted"/>
<name>A0A927GX26_9GAMM</name>
<protein>
    <submittedName>
        <fullName evidence="1">Uncharacterized protein</fullName>
    </submittedName>
</protein>
<keyword evidence="2" id="KW-1185">Reference proteome</keyword>
<reference evidence="1" key="1">
    <citation type="submission" date="2020-09" db="EMBL/GenBank/DDBJ databases">
        <authorList>
            <person name="Yoon J.-W."/>
        </authorList>
    </citation>
    <scope>NUCLEOTIDE SEQUENCE</scope>
    <source>
        <strain evidence="1">KMU-158</strain>
    </source>
</reference>
<dbReference type="Proteomes" id="UP000610558">
    <property type="component" value="Unassembled WGS sequence"/>
</dbReference>
<comment type="caution">
    <text evidence="1">The sequence shown here is derived from an EMBL/GenBank/DDBJ whole genome shotgun (WGS) entry which is preliminary data.</text>
</comment>
<dbReference type="RefSeq" id="WP_190766516.1">
    <property type="nucleotide sequence ID" value="NZ_JACXLD010000011.1"/>
</dbReference>